<evidence type="ECO:0000256" key="1">
    <source>
        <dbReference type="ARBA" id="ARBA00004141"/>
    </source>
</evidence>
<dbReference type="GO" id="GO:0016020">
    <property type="term" value="C:membrane"/>
    <property type="evidence" value="ECO:0007669"/>
    <property type="project" value="UniProtKB-SubCell"/>
</dbReference>
<feature type="transmembrane region" description="Helical" evidence="8">
    <location>
        <begin position="90"/>
        <end position="108"/>
    </location>
</feature>
<reference evidence="9" key="1">
    <citation type="submission" date="2019-05" db="EMBL/GenBank/DDBJ databases">
        <title>Annotation for the trematode Fasciolopsis buski.</title>
        <authorList>
            <person name="Choi Y.-J."/>
        </authorList>
    </citation>
    <scope>NUCLEOTIDE SEQUENCE</scope>
    <source>
        <strain evidence="9">HT</strain>
        <tissue evidence="9">Whole worm</tissue>
    </source>
</reference>
<comment type="caution">
    <text evidence="9">The sequence shown here is derived from an EMBL/GenBank/DDBJ whole genome shotgun (WGS) entry which is preliminary data.</text>
</comment>
<keyword evidence="10" id="KW-1185">Reference proteome</keyword>
<comment type="subcellular location">
    <subcellularLocation>
        <location evidence="1">Membrane</location>
        <topology evidence="1">Multi-pass membrane protein</topology>
    </subcellularLocation>
</comment>
<protein>
    <submittedName>
        <fullName evidence="9">Zinc transporter</fullName>
    </submittedName>
</protein>
<dbReference type="OrthoDB" id="200954at2759"/>
<feature type="transmembrane region" description="Helical" evidence="8">
    <location>
        <begin position="17"/>
        <end position="39"/>
    </location>
</feature>
<evidence type="ECO:0000256" key="2">
    <source>
        <dbReference type="ARBA" id="ARBA00022448"/>
    </source>
</evidence>
<evidence type="ECO:0000256" key="6">
    <source>
        <dbReference type="ARBA" id="ARBA00038485"/>
    </source>
</evidence>
<feature type="compositionally biased region" description="Low complexity" evidence="7">
    <location>
        <begin position="164"/>
        <end position="175"/>
    </location>
</feature>
<evidence type="ECO:0000256" key="5">
    <source>
        <dbReference type="ARBA" id="ARBA00023136"/>
    </source>
</evidence>
<keyword evidence="3 8" id="KW-0812">Transmembrane</keyword>
<evidence type="ECO:0000256" key="8">
    <source>
        <dbReference type="SAM" id="Phobius"/>
    </source>
</evidence>
<dbReference type="InterPro" id="IPR003689">
    <property type="entry name" value="ZIP"/>
</dbReference>
<keyword evidence="5 8" id="KW-0472">Membrane</keyword>
<evidence type="ECO:0000256" key="4">
    <source>
        <dbReference type="ARBA" id="ARBA00022989"/>
    </source>
</evidence>
<dbReference type="EMBL" id="LUCM01009328">
    <property type="protein sequence ID" value="KAA0187142.1"/>
    <property type="molecule type" value="Genomic_DNA"/>
</dbReference>
<dbReference type="Proteomes" id="UP000728185">
    <property type="component" value="Unassembled WGS sequence"/>
</dbReference>
<feature type="transmembrane region" description="Helical" evidence="8">
    <location>
        <begin position="257"/>
        <end position="277"/>
    </location>
</feature>
<name>A0A8E0VGJ2_9TREM</name>
<dbReference type="AlphaFoldDB" id="A0A8E0VGJ2"/>
<dbReference type="PANTHER" id="PTHR16950:SF25">
    <property type="entry name" value="ZINC TRANSPORTER SLC39A7"/>
    <property type="match status" value="1"/>
</dbReference>
<dbReference type="GO" id="GO:0006882">
    <property type="term" value="P:intracellular zinc ion homeostasis"/>
    <property type="evidence" value="ECO:0007669"/>
    <property type="project" value="TreeGrafter"/>
</dbReference>
<dbReference type="Pfam" id="PF02535">
    <property type="entry name" value="Zip"/>
    <property type="match status" value="1"/>
</dbReference>
<sequence>MGYTVKRNMRTESAQQLWVESAMAILLISLAPFFVLCLLPDLAKRQSLLKVFLAFAAGGLLGDAFLHLIPHAIDHHHEESVVDNKHDHRRHMIVGISIVSGIFLFLCIEKLIRVFQQGSGHGHSHGSDNTSQHVPDMPLPSANGASQKNKKGKKSHGGDDAHNKQQQANKIQPQQHRFKKVIKQNSGGELRVAGYLNLAADFTHNFTDGLAIGASFLLSRNAGMVTTLTVLIHELPHEIGDYAILIQSGCSAKKAMFLQLSTAVGAALGASLSLFAAGVGLDASAVHWNILVLTDDVITGCILPFTAGGFIYIAMTSVLPDLLNSENESGSKRCASHWCRRLVQSMTEVTALIAGIAMMAALGLIEQ</sequence>
<proteinExistence type="inferred from homology"/>
<comment type="similarity">
    <text evidence="6">Belongs to the ZIP transporter (TC 2.A.5) family. KE4/Catsup subfamily.</text>
</comment>
<evidence type="ECO:0000313" key="9">
    <source>
        <dbReference type="EMBL" id="KAA0187142.1"/>
    </source>
</evidence>
<organism evidence="9 10">
    <name type="scientific">Fasciolopsis buskii</name>
    <dbReference type="NCBI Taxonomy" id="27845"/>
    <lineage>
        <taxon>Eukaryota</taxon>
        <taxon>Metazoa</taxon>
        <taxon>Spiralia</taxon>
        <taxon>Lophotrochozoa</taxon>
        <taxon>Platyhelminthes</taxon>
        <taxon>Trematoda</taxon>
        <taxon>Digenea</taxon>
        <taxon>Plagiorchiida</taxon>
        <taxon>Echinostomata</taxon>
        <taxon>Echinostomatoidea</taxon>
        <taxon>Fasciolidae</taxon>
        <taxon>Fasciolopsis</taxon>
    </lineage>
</organism>
<dbReference type="GO" id="GO:0005385">
    <property type="term" value="F:zinc ion transmembrane transporter activity"/>
    <property type="evidence" value="ECO:0007669"/>
    <property type="project" value="TreeGrafter"/>
</dbReference>
<keyword evidence="4 8" id="KW-1133">Transmembrane helix</keyword>
<dbReference type="PANTHER" id="PTHR16950">
    <property type="entry name" value="ZINC TRANSPORTER SLC39A7 HISTIDINE-RICH MEMBRANE PROTEIN KE4"/>
    <property type="match status" value="1"/>
</dbReference>
<evidence type="ECO:0000313" key="10">
    <source>
        <dbReference type="Proteomes" id="UP000728185"/>
    </source>
</evidence>
<feature type="transmembrane region" description="Helical" evidence="8">
    <location>
        <begin position="51"/>
        <end position="70"/>
    </location>
</feature>
<feature type="transmembrane region" description="Helical" evidence="8">
    <location>
        <begin position="297"/>
        <end position="322"/>
    </location>
</feature>
<keyword evidence="2" id="KW-0813">Transport</keyword>
<feature type="region of interest" description="Disordered" evidence="7">
    <location>
        <begin position="119"/>
        <end position="176"/>
    </location>
</feature>
<accession>A0A8E0VGJ2</accession>
<gene>
    <name evidence="9" type="ORF">FBUS_07708</name>
</gene>
<feature type="transmembrane region" description="Helical" evidence="8">
    <location>
        <begin position="342"/>
        <end position="365"/>
    </location>
</feature>
<evidence type="ECO:0000256" key="3">
    <source>
        <dbReference type="ARBA" id="ARBA00022692"/>
    </source>
</evidence>
<evidence type="ECO:0000256" key="7">
    <source>
        <dbReference type="SAM" id="MobiDB-lite"/>
    </source>
</evidence>